<feature type="compositionally biased region" description="Acidic residues" evidence="1">
    <location>
        <begin position="30"/>
        <end position="45"/>
    </location>
</feature>
<sequence length="554" mass="61072">MTSKKVAPHPTDIGSGPDRTGPEESQVVENELDGGVEDRVGDEENMEKGQVEEKVAAEDGKEVDDDVTPPPRRGSIAESIRRASIDVAVEVGVQLGAIGPGTDDVKEEATPIIRPQTSIAVVDNPISFWRHTFTTNVQGLASALPACLLILVMTFVNNNLVKLGGFFGDMHVVRCFGCLLYVDGMLLVGRWEKAFTKRMLLCKVPGQMTFMVAVSSAFGWKLGPWMNLVATFAFSFGNMCTYIIDMQEQPRPPVIKYMVSCLVTGFVLHGIFVFLINALVIPTRLLAKWKNALITMITTGLVFPFVIFLVRKVIVRWLQKWIAGKEGWSDEKKVETLTMLITMFSTMILITPSVLLYFNVSVKYALFSAFCQLFTEVGGKIWTVWATKKQFKMYIEVIEGDVSGKREKIKLAALKLSQEAGINHDVASEGGAKLGLTELLRRALALLAIRYHGEIVAEKGCIVVACEIAFLNFQDQVNTSGTDLILIGVVFYVFEMITDCIFVWVMHNKLGVPILSAVPNSNLCSASNLRAQALLFLAFQTQANCIAMASSVQM</sequence>
<organism evidence="3 4">
    <name type="scientific">Triparma retinervis</name>
    <dbReference type="NCBI Taxonomy" id="2557542"/>
    <lineage>
        <taxon>Eukaryota</taxon>
        <taxon>Sar</taxon>
        <taxon>Stramenopiles</taxon>
        <taxon>Ochrophyta</taxon>
        <taxon>Bolidophyceae</taxon>
        <taxon>Parmales</taxon>
        <taxon>Triparmaceae</taxon>
        <taxon>Triparma</taxon>
    </lineage>
</organism>
<feature type="transmembrane region" description="Helical" evidence="2">
    <location>
        <begin position="293"/>
        <end position="315"/>
    </location>
</feature>
<keyword evidence="4" id="KW-1185">Reference proteome</keyword>
<feature type="transmembrane region" description="Helical" evidence="2">
    <location>
        <begin position="257"/>
        <end position="281"/>
    </location>
</feature>
<reference evidence="3" key="1">
    <citation type="submission" date="2022-07" db="EMBL/GenBank/DDBJ databases">
        <title>Genome analysis of Parmales, a sister group of diatoms, reveals the evolutionary specialization of diatoms from phago-mixotrophs to photoautotrophs.</title>
        <authorList>
            <person name="Ban H."/>
            <person name="Sato S."/>
            <person name="Yoshikawa S."/>
            <person name="Kazumasa Y."/>
            <person name="Nakamura Y."/>
            <person name="Ichinomiya M."/>
            <person name="Saitoh K."/>
            <person name="Sato N."/>
            <person name="Blanc-Mathieu R."/>
            <person name="Endo H."/>
            <person name="Kuwata A."/>
            <person name="Ogata H."/>
        </authorList>
    </citation>
    <scope>NUCLEOTIDE SEQUENCE</scope>
</reference>
<feature type="transmembrane region" description="Helical" evidence="2">
    <location>
        <begin position="171"/>
        <end position="188"/>
    </location>
</feature>
<name>A0A9W7A4P9_9STRA</name>
<dbReference type="Proteomes" id="UP001165082">
    <property type="component" value="Unassembled WGS sequence"/>
</dbReference>
<gene>
    <name evidence="3" type="ORF">TrRE_jg4070</name>
</gene>
<evidence type="ECO:0000313" key="3">
    <source>
        <dbReference type="EMBL" id="GMH61315.1"/>
    </source>
</evidence>
<dbReference type="AlphaFoldDB" id="A0A9W7A4P9"/>
<evidence type="ECO:0000256" key="2">
    <source>
        <dbReference type="SAM" id="Phobius"/>
    </source>
</evidence>
<proteinExistence type="predicted"/>
<protein>
    <submittedName>
        <fullName evidence="3">Uncharacterized protein</fullName>
    </submittedName>
</protein>
<accession>A0A9W7A4P9</accession>
<dbReference type="OrthoDB" id="193089at2759"/>
<feature type="compositionally biased region" description="Basic and acidic residues" evidence="1">
    <location>
        <begin position="46"/>
        <end position="60"/>
    </location>
</feature>
<dbReference type="EMBL" id="BRXZ01001068">
    <property type="protein sequence ID" value="GMH61315.1"/>
    <property type="molecule type" value="Genomic_DNA"/>
</dbReference>
<evidence type="ECO:0000313" key="4">
    <source>
        <dbReference type="Proteomes" id="UP001165082"/>
    </source>
</evidence>
<comment type="caution">
    <text evidence="3">The sequence shown here is derived from an EMBL/GenBank/DDBJ whole genome shotgun (WGS) entry which is preliminary data.</text>
</comment>
<evidence type="ECO:0000256" key="1">
    <source>
        <dbReference type="SAM" id="MobiDB-lite"/>
    </source>
</evidence>
<feature type="transmembrane region" description="Helical" evidence="2">
    <location>
        <begin position="336"/>
        <end position="358"/>
    </location>
</feature>
<feature type="region of interest" description="Disordered" evidence="1">
    <location>
        <begin position="1"/>
        <end position="75"/>
    </location>
</feature>
<feature type="transmembrane region" description="Helical" evidence="2">
    <location>
        <begin position="484"/>
        <end position="506"/>
    </location>
</feature>
<feature type="transmembrane region" description="Helical" evidence="2">
    <location>
        <begin position="137"/>
        <end position="156"/>
    </location>
</feature>
<keyword evidence="2" id="KW-0472">Membrane</keyword>
<keyword evidence="2" id="KW-1133">Transmembrane helix</keyword>
<keyword evidence="2" id="KW-0812">Transmembrane</keyword>
<feature type="transmembrane region" description="Helical" evidence="2">
    <location>
        <begin position="364"/>
        <end position="385"/>
    </location>
</feature>